<feature type="region of interest" description="Disordered" evidence="1">
    <location>
        <begin position="128"/>
        <end position="152"/>
    </location>
</feature>
<protein>
    <submittedName>
        <fullName evidence="2">Uncharacterized protein</fullName>
    </submittedName>
</protein>
<evidence type="ECO:0000256" key="1">
    <source>
        <dbReference type="SAM" id="MobiDB-lite"/>
    </source>
</evidence>
<dbReference type="EMBL" id="KB445555">
    <property type="protein sequence ID" value="EMC96240.1"/>
    <property type="molecule type" value="Genomic_DNA"/>
</dbReference>
<proteinExistence type="predicted"/>
<keyword evidence="3" id="KW-1185">Reference proteome</keyword>
<feature type="compositionally biased region" description="Low complexity" evidence="1">
    <location>
        <begin position="137"/>
        <end position="152"/>
    </location>
</feature>
<dbReference type="KEGG" id="bcom:BAUCODRAFT_467712"/>
<dbReference type="AlphaFoldDB" id="M2NBG5"/>
<dbReference type="Proteomes" id="UP000011761">
    <property type="component" value="Unassembled WGS sequence"/>
</dbReference>
<gene>
    <name evidence="2" type="ORF">BAUCODRAFT_467712</name>
</gene>
<reference evidence="2 3" key="1">
    <citation type="journal article" date="2012" name="PLoS Pathog.">
        <title>Diverse lifestyles and strategies of plant pathogenesis encoded in the genomes of eighteen Dothideomycetes fungi.</title>
        <authorList>
            <person name="Ohm R.A."/>
            <person name="Feau N."/>
            <person name="Henrissat B."/>
            <person name="Schoch C.L."/>
            <person name="Horwitz B.A."/>
            <person name="Barry K.W."/>
            <person name="Condon B.J."/>
            <person name="Copeland A.C."/>
            <person name="Dhillon B."/>
            <person name="Glaser F."/>
            <person name="Hesse C.N."/>
            <person name="Kosti I."/>
            <person name="LaButti K."/>
            <person name="Lindquist E.A."/>
            <person name="Lucas S."/>
            <person name="Salamov A.A."/>
            <person name="Bradshaw R.E."/>
            <person name="Ciuffetti L."/>
            <person name="Hamelin R.C."/>
            <person name="Kema G.H.J."/>
            <person name="Lawrence C."/>
            <person name="Scott J.A."/>
            <person name="Spatafora J.W."/>
            <person name="Turgeon B.G."/>
            <person name="de Wit P.J.G.M."/>
            <person name="Zhong S."/>
            <person name="Goodwin S.B."/>
            <person name="Grigoriev I.V."/>
        </authorList>
    </citation>
    <scope>NUCLEOTIDE SEQUENCE [LARGE SCALE GENOMIC DNA]</scope>
    <source>
        <strain evidence="2 3">UAMH 10762</strain>
    </source>
</reference>
<evidence type="ECO:0000313" key="3">
    <source>
        <dbReference type="Proteomes" id="UP000011761"/>
    </source>
</evidence>
<organism evidence="2 3">
    <name type="scientific">Baudoinia panamericana (strain UAMH 10762)</name>
    <name type="common">Angels' share fungus</name>
    <name type="synonym">Baudoinia compniacensis (strain UAMH 10762)</name>
    <dbReference type="NCBI Taxonomy" id="717646"/>
    <lineage>
        <taxon>Eukaryota</taxon>
        <taxon>Fungi</taxon>
        <taxon>Dikarya</taxon>
        <taxon>Ascomycota</taxon>
        <taxon>Pezizomycotina</taxon>
        <taxon>Dothideomycetes</taxon>
        <taxon>Dothideomycetidae</taxon>
        <taxon>Mycosphaerellales</taxon>
        <taxon>Teratosphaeriaceae</taxon>
        <taxon>Baudoinia</taxon>
    </lineage>
</organism>
<accession>M2NBG5</accession>
<dbReference type="RefSeq" id="XP_007676404.1">
    <property type="nucleotide sequence ID" value="XM_007678214.1"/>
</dbReference>
<dbReference type="GeneID" id="19114627"/>
<name>M2NBG5_BAUPA</name>
<sequence>MAVKVNAFPVRPVRESVLAKVFSKPGTKSSNKGAPAVVVVETNPVSVVSRRSSLHHYSTRLANLLSDFVAYADQSEELFFDIPRAISMRAKRHLDPENQDARTFSQLANNNGRRGIAASIEAALECTTGTRQAAPRSPSSTLSSMLSHSPVQ</sequence>
<evidence type="ECO:0000313" key="2">
    <source>
        <dbReference type="EMBL" id="EMC96240.1"/>
    </source>
</evidence>
<dbReference type="HOGENOM" id="CLU_1722017_0_0_1"/>